<feature type="transmembrane region" description="Helical" evidence="13">
    <location>
        <begin position="204"/>
        <end position="228"/>
    </location>
</feature>
<evidence type="ECO:0000259" key="15">
    <source>
        <dbReference type="PROSITE" id="PS50801"/>
    </source>
</evidence>
<evidence type="ECO:0000256" key="4">
    <source>
        <dbReference type="ARBA" id="ARBA00011019"/>
    </source>
</evidence>
<dbReference type="GO" id="GO:0005634">
    <property type="term" value="C:nucleus"/>
    <property type="evidence" value="ECO:0007669"/>
    <property type="project" value="TreeGrafter"/>
</dbReference>
<dbReference type="CDD" id="cd07042">
    <property type="entry name" value="STAS_SulP_like_sulfate_transporter"/>
    <property type="match status" value="1"/>
</dbReference>
<feature type="transmembrane region" description="Helical" evidence="13">
    <location>
        <begin position="370"/>
        <end position="389"/>
    </location>
</feature>
<dbReference type="GO" id="GO:0003755">
    <property type="term" value="F:peptidyl-prolyl cis-trans isomerase activity"/>
    <property type="evidence" value="ECO:0007669"/>
    <property type="project" value="UniProtKB-KW"/>
</dbReference>
<feature type="transmembrane region" description="Helical" evidence="13">
    <location>
        <begin position="101"/>
        <end position="127"/>
    </location>
</feature>
<dbReference type="GO" id="GO:0000159">
    <property type="term" value="C:protein phosphatase type 2A complex"/>
    <property type="evidence" value="ECO:0007669"/>
    <property type="project" value="TreeGrafter"/>
</dbReference>
<dbReference type="PROSITE" id="PS50801">
    <property type="entry name" value="STAS"/>
    <property type="match status" value="1"/>
</dbReference>
<dbReference type="SUPFAM" id="SSF140984">
    <property type="entry name" value="PTPA-like"/>
    <property type="match status" value="1"/>
</dbReference>
<dbReference type="Gene3D" id="1.20.120.1150">
    <property type="match status" value="1"/>
</dbReference>
<dbReference type="CDD" id="cd04087">
    <property type="entry name" value="PTPA"/>
    <property type="match status" value="1"/>
</dbReference>
<feature type="domain" description="STAS" evidence="15">
    <location>
        <begin position="470"/>
        <end position="575"/>
    </location>
</feature>
<dbReference type="SUPFAM" id="SSF51206">
    <property type="entry name" value="cAMP-binding domain-like"/>
    <property type="match status" value="1"/>
</dbReference>
<feature type="transmembrane region" description="Helical" evidence="13">
    <location>
        <begin position="139"/>
        <end position="157"/>
    </location>
</feature>
<keyword evidence="11" id="KW-0413">Isomerase</keyword>
<accession>A0A7J6M203</accession>
<dbReference type="GO" id="GO:0016020">
    <property type="term" value="C:membrane"/>
    <property type="evidence" value="ECO:0007669"/>
    <property type="project" value="UniProtKB-SubCell"/>
</dbReference>
<dbReference type="GO" id="GO:0007052">
    <property type="term" value="P:mitotic spindle organization"/>
    <property type="evidence" value="ECO:0007669"/>
    <property type="project" value="TreeGrafter"/>
</dbReference>
<dbReference type="InterPro" id="IPR011547">
    <property type="entry name" value="SLC26A/SulP_dom"/>
</dbReference>
<name>A0A7J6M203_PEROL</name>
<dbReference type="InterPro" id="IPR036513">
    <property type="entry name" value="STAS_dom_sf"/>
</dbReference>
<feature type="domain" description="Cyclic nucleotide-binding" evidence="14">
    <location>
        <begin position="626"/>
        <end position="670"/>
    </location>
</feature>
<feature type="transmembrane region" description="Helical" evidence="13">
    <location>
        <begin position="169"/>
        <end position="192"/>
    </location>
</feature>
<dbReference type="Pfam" id="PF03095">
    <property type="entry name" value="PTPA"/>
    <property type="match status" value="1"/>
</dbReference>
<comment type="catalytic activity">
    <reaction evidence="1">
        <text>[protein]-peptidylproline (omega=180) = [protein]-peptidylproline (omega=0)</text>
        <dbReference type="Rhea" id="RHEA:16237"/>
        <dbReference type="Rhea" id="RHEA-COMP:10747"/>
        <dbReference type="Rhea" id="RHEA-COMP:10748"/>
        <dbReference type="ChEBI" id="CHEBI:83833"/>
        <dbReference type="ChEBI" id="CHEBI:83834"/>
        <dbReference type="EC" id="5.2.1.8"/>
    </reaction>
</comment>
<evidence type="ECO:0000256" key="12">
    <source>
        <dbReference type="SAM" id="MobiDB-lite"/>
    </source>
</evidence>
<comment type="caution">
    <text evidence="16">The sequence shown here is derived from an EMBL/GenBank/DDBJ whole genome shotgun (WGS) entry which is preliminary data.</text>
</comment>
<feature type="transmembrane region" description="Helical" evidence="13">
    <location>
        <begin position="401"/>
        <end position="432"/>
    </location>
</feature>
<keyword evidence="9" id="KW-0697">Rotamase</keyword>
<keyword evidence="10 13" id="KW-0472">Membrane</keyword>
<gene>
    <name evidence="16" type="ORF">FOL46_003665</name>
</gene>
<evidence type="ECO:0000256" key="7">
    <source>
        <dbReference type="ARBA" id="ARBA00022692"/>
    </source>
</evidence>
<evidence type="ECO:0000256" key="10">
    <source>
        <dbReference type="ARBA" id="ARBA00023136"/>
    </source>
</evidence>
<dbReference type="GO" id="GO:0008160">
    <property type="term" value="F:protein tyrosine phosphatase activator activity"/>
    <property type="evidence" value="ECO:0007669"/>
    <property type="project" value="TreeGrafter"/>
</dbReference>
<dbReference type="SUPFAM" id="SSF52091">
    <property type="entry name" value="SpoIIaa-like"/>
    <property type="match status" value="1"/>
</dbReference>
<feature type="transmembrane region" description="Helical" evidence="13">
    <location>
        <begin position="344"/>
        <end position="364"/>
    </location>
</feature>
<dbReference type="Gene3D" id="2.60.120.10">
    <property type="entry name" value="Jelly Rolls"/>
    <property type="match status" value="1"/>
</dbReference>
<dbReference type="CDD" id="cd00038">
    <property type="entry name" value="CAP_ED"/>
    <property type="match status" value="1"/>
</dbReference>
<evidence type="ECO:0000256" key="11">
    <source>
        <dbReference type="ARBA" id="ARBA00023235"/>
    </source>
</evidence>
<dbReference type="GO" id="GO:0005737">
    <property type="term" value="C:cytoplasm"/>
    <property type="evidence" value="ECO:0007669"/>
    <property type="project" value="UniProtKB-SubCell"/>
</dbReference>
<dbReference type="Gene3D" id="3.30.750.24">
    <property type="entry name" value="STAS domain"/>
    <property type="match status" value="1"/>
</dbReference>
<feature type="compositionally biased region" description="Basic and acidic residues" evidence="12">
    <location>
        <begin position="21"/>
        <end position="30"/>
    </location>
</feature>
<dbReference type="InterPro" id="IPR014710">
    <property type="entry name" value="RmlC-like_jellyroll"/>
</dbReference>
<keyword evidence="8 13" id="KW-1133">Transmembrane helix</keyword>
<evidence type="ECO:0000256" key="3">
    <source>
        <dbReference type="ARBA" id="ARBA00004496"/>
    </source>
</evidence>
<comment type="similarity">
    <text evidence="4">Belongs to the PTPA-type PPIase family.</text>
</comment>
<reference evidence="16 17" key="1">
    <citation type="submission" date="2020-04" db="EMBL/GenBank/DDBJ databases">
        <title>Perkinsus olseni comparative genomics.</title>
        <authorList>
            <person name="Bogema D.R."/>
        </authorList>
    </citation>
    <scope>NUCLEOTIDE SEQUENCE [LARGE SCALE GENOMIC DNA]</scope>
    <source>
        <strain evidence="16">ATCC PRA-31</strain>
    </source>
</reference>
<evidence type="ECO:0000256" key="8">
    <source>
        <dbReference type="ARBA" id="ARBA00022989"/>
    </source>
</evidence>
<evidence type="ECO:0000313" key="17">
    <source>
        <dbReference type="Proteomes" id="UP000572268"/>
    </source>
</evidence>
<keyword evidence="7 13" id="KW-0812">Transmembrane</keyword>
<dbReference type="AlphaFoldDB" id="A0A7J6M203"/>
<organism evidence="16 17">
    <name type="scientific">Perkinsus olseni</name>
    <name type="common">Perkinsus atlanticus</name>
    <dbReference type="NCBI Taxonomy" id="32597"/>
    <lineage>
        <taxon>Eukaryota</taxon>
        <taxon>Sar</taxon>
        <taxon>Alveolata</taxon>
        <taxon>Perkinsozoa</taxon>
        <taxon>Perkinsea</taxon>
        <taxon>Perkinsida</taxon>
        <taxon>Perkinsidae</taxon>
        <taxon>Perkinsus</taxon>
    </lineage>
</organism>
<dbReference type="Proteomes" id="UP000572268">
    <property type="component" value="Unassembled WGS sequence"/>
</dbReference>
<feature type="region of interest" description="Disordered" evidence="12">
    <location>
        <begin position="1"/>
        <end position="74"/>
    </location>
</feature>
<dbReference type="InterPro" id="IPR000595">
    <property type="entry name" value="cNMP-bd_dom"/>
</dbReference>
<evidence type="ECO:0000256" key="2">
    <source>
        <dbReference type="ARBA" id="ARBA00004141"/>
    </source>
</evidence>
<dbReference type="EC" id="5.2.1.8" evidence="5"/>
<dbReference type="Pfam" id="PF00916">
    <property type="entry name" value="Sulfate_transp"/>
    <property type="match status" value="1"/>
</dbReference>
<proteinExistence type="inferred from homology"/>
<evidence type="ECO:0000256" key="5">
    <source>
        <dbReference type="ARBA" id="ARBA00013194"/>
    </source>
</evidence>
<dbReference type="PANTHER" id="PTHR10012">
    <property type="entry name" value="SERINE/THREONINE-PROTEIN PHOSPHATASE 2A REGULATORY SUBUNIT B"/>
    <property type="match status" value="1"/>
</dbReference>
<evidence type="ECO:0000256" key="1">
    <source>
        <dbReference type="ARBA" id="ARBA00000971"/>
    </source>
</evidence>
<sequence>MAAIRSTPEMPFREALNVDGRASDAQRSEDEQGDAEEVASRVDIPSWDWPGDGVDEDAGGDGEDGKTEKGNHCTEEEKTPFQAALITCIISNLGEAPAASLAVQGALLTFMLSSISFGLSLLLVVAVCKREYLETFKTAFPQPVIYGFFVAIGLAMIDSSLKVVVGEDILAACWNNRICFLQCVASLLCGLLNRFGSRYLHHYLALPGLLMAEIAVVYVCLAACGVSVEEARDGGWLFDSVSTGSVLTLPANYVAHPIGDVWGLVSSQIWSILASMIVVLWVDLAAGTVVPIEASAGGELNMRSELARAGFTNLACGSTGGGVCYMSLSPTRLNEDAGGGSSRLSLVFSILTSSVWLVCGGSVLEFVPKPWAAGMLLHLAFGYILEGAWDPRYVLTRSEFVVIFLITIAYIAKGMIVSILLGCILCCMYFTARYATSPVVMMPTDVRSTQARTRKNSAAVERYYQDRTIIVVRTVCSQLFFGTSSSIKKAVKEFTLPSTRVLLFDLGSVEEADISALVAMGKIPVSIDSGERKVELIIANVNTDLDQQLKRSRGANLIPAQTRIFRELDLGLQWAEDSCLLGDGIPIKPTIKGKIPEGKLVRKIFGDARIAKLWRKLFVKLRVSCGETVYQQGALAKGLYIVARGQLSLYDGSTRIHTAIRGDKGPDIGIARRVGPYGVPNSPAFCGARRSQVVQTGDVLCERAAYAACAHTRSLVADEDGTELLLLPRDRILRLEHECPEIAMKFHRALAMRASGACENGESYERSGRDRLASVCSERGDGEDEDLISRLHGYGGGNALLLAYRDIVAFLERLCTAVQGRKNLDIVDYSAAPASVEGVMIFLDELESWLSDFPPLEQPMRFGNIAFRSWHNRLVKRLPQLLDNLLPPELHPAIVELTPYALDSFGNATRVDYGTGHETAFMAFLMVLIAVGHFDDCAEGEEDILGTEIGLRIFPRYISLMRHIQKQYMLEPAGSHGVWGLDDYHHIPFLLGACQLVGSKETDDDGKSLTPERVVRNRSTAESISPWCMLGEAVSFVYQTKTGAPLAETSPMLWEISRLESWERVAKGLLRMYCGEVLGKKPVIQHFYFGSVLKYDQPDSSL</sequence>
<comment type="subcellular location">
    <subcellularLocation>
        <location evidence="3">Cytoplasm</location>
    </subcellularLocation>
    <subcellularLocation>
        <location evidence="2">Membrane</location>
        <topology evidence="2">Multi-pass membrane protein</topology>
    </subcellularLocation>
</comment>
<protein>
    <recommendedName>
        <fullName evidence="5">peptidylprolyl isomerase</fullName>
        <ecNumber evidence="5">5.2.1.8</ecNumber>
    </recommendedName>
</protein>
<feature type="compositionally biased region" description="Acidic residues" evidence="12">
    <location>
        <begin position="53"/>
        <end position="62"/>
    </location>
</feature>
<evidence type="ECO:0000256" key="6">
    <source>
        <dbReference type="ARBA" id="ARBA00022490"/>
    </source>
</evidence>
<feature type="compositionally biased region" description="Basic and acidic residues" evidence="12">
    <location>
        <begin position="63"/>
        <end position="74"/>
    </location>
</feature>
<dbReference type="InterPro" id="IPR002645">
    <property type="entry name" value="STAS_dom"/>
</dbReference>
<dbReference type="InterPro" id="IPR037218">
    <property type="entry name" value="PTPA_sf"/>
</dbReference>
<evidence type="ECO:0000256" key="13">
    <source>
        <dbReference type="SAM" id="Phobius"/>
    </source>
</evidence>
<evidence type="ECO:0000256" key="9">
    <source>
        <dbReference type="ARBA" id="ARBA00023110"/>
    </source>
</evidence>
<evidence type="ECO:0000259" key="14">
    <source>
        <dbReference type="PROSITE" id="PS50042"/>
    </source>
</evidence>
<dbReference type="EMBL" id="JABANN010000231">
    <property type="protein sequence ID" value="KAF4665456.1"/>
    <property type="molecule type" value="Genomic_DNA"/>
</dbReference>
<dbReference type="InterPro" id="IPR018490">
    <property type="entry name" value="cNMP-bd_dom_sf"/>
</dbReference>
<evidence type="ECO:0000313" key="16">
    <source>
        <dbReference type="EMBL" id="KAF4665456.1"/>
    </source>
</evidence>
<dbReference type="InterPro" id="IPR004327">
    <property type="entry name" value="Phstyr_phstse_ac"/>
</dbReference>
<keyword evidence="6" id="KW-0963">Cytoplasm</keyword>
<dbReference type="InterPro" id="IPR043170">
    <property type="entry name" value="PTPA_C_lid"/>
</dbReference>
<dbReference type="PANTHER" id="PTHR10012:SF0">
    <property type="entry name" value="SERINE_THREONINE-PROTEIN PHOSPHATASE 2A ACTIVATOR"/>
    <property type="match status" value="1"/>
</dbReference>
<dbReference type="PROSITE" id="PS50042">
    <property type="entry name" value="CNMP_BINDING_3"/>
    <property type="match status" value="1"/>
</dbReference>